<evidence type="ECO:0000256" key="1">
    <source>
        <dbReference type="ARBA" id="ARBA00001971"/>
    </source>
</evidence>
<keyword evidence="7" id="KW-0503">Monooxygenase</keyword>
<dbReference type="PANTHER" id="PTHR24305">
    <property type="entry name" value="CYTOCHROME P450"/>
    <property type="match status" value="1"/>
</dbReference>
<dbReference type="GO" id="GO:0004497">
    <property type="term" value="F:monooxygenase activity"/>
    <property type="evidence" value="ECO:0007669"/>
    <property type="project" value="UniProtKB-KW"/>
</dbReference>
<dbReference type="PRINTS" id="PR00463">
    <property type="entry name" value="EP450I"/>
</dbReference>
<dbReference type="PRINTS" id="PR00385">
    <property type="entry name" value="P450"/>
</dbReference>
<dbReference type="SUPFAM" id="SSF48264">
    <property type="entry name" value="Cytochrome P450"/>
    <property type="match status" value="1"/>
</dbReference>
<dbReference type="InterPro" id="IPR050121">
    <property type="entry name" value="Cytochrome_P450_monoxygenase"/>
</dbReference>
<dbReference type="Pfam" id="PF00067">
    <property type="entry name" value="p450"/>
    <property type="match status" value="1"/>
</dbReference>
<dbReference type="GO" id="GO:0005506">
    <property type="term" value="F:iron ion binding"/>
    <property type="evidence" value="ECO:0007669"/>
    <property type="project" value="InterPro"/>
</dbReference>
<dbReference type="InterPro" id="IPR002401">
    <property type="entry name" value="Cyt_P450_E_grp-I"/>
</dbReference>
<gene>
    <name evidence="8" type="ORF">Z518_04323</name>
</gene>
<dbReference type="RefSeq" id="XP_013273483.1">
    <property type="nucleotide sequence ID" value="XM_013418029.1"/>
</dbReference>
<evidence type="ECO:0000256" key="6">
    <source>
        <dbReference type="PIRSR" id="PIRSR602401-1"/>
    </source>
</evidence>
<feature type="binding site" description="axial binding residue" evidence="6">
    <location>
        <position position="453"/>
    </location>
    <ligand>
        <name>heme</name>
        <dbReference type="ChEBI" id="CHEBI:30413"/>
    </ligand>
    <ligandPart>
        <name>Fe</name>
        <dbReference type="ChEBI" id="CHEBI:18248"/>
    </ligandPart>
</feature>
<keyword evidence="6 7" id="KW-0349">Heme</keyword>
<evidence type="ECO:0000313" key="8">
    <source>
        <dbReference type="EMBL" id="KIX06347.1"/>
    </source>
</evidence>
<dbReference type="CDD" id="cd11059">
    <property type="entry name" value="CYP_fungal"/>
    <property type="match status" value="1"/>
</dbReference>
<name>A0A0D2FW15_9EURO</name>
<keyword evidence="5 6" id="KW-0408">Iron</keyword>
<dbReference type="OrthoDB" id="1470350at2759"/>
<comment type="cofactor">
    <cofactor evidence="1 6">
        <name>heme</name>
        <dbReference type="ChEBI" id="CHEBI:30413"/>
    </cofactor>
</comment>
<keyword evidence="3 6" id="KW-0479">Metal-binding</keyword>
<evidence type="ECO:0000256" key="4">
    <source>
        <dbReference type="ARBA" id="ARBA00023002"/>
    </source>
</evidence>
<evidence type="ECO:0000313" key="9">
    <source>
        <dbReference type="Proteomes" id="UP000053617"/>
    </source>
</evidence>
<dbReference type="VEuPathDB" id="FungiDB:Z518_04323"/>
<dbReference type="InterPro" id="IPR036396">
    <property type="entry name" value="Cyt_P450_sf"/>
</dbReference>
<keyword evidence="4 7" id="KW-0560">Oxidoreductase</keyword>
<protein>
    <recommendedName>
        <fullName evidence="10">Cytochrome P450 monooxygenase</fullName>
    </recommendedName>
</protein>
<dbReference type="PROSITE" id="PS00086">
    <property type="entry name" value="CYTOCHROME_P450"/>
    <property type="match status" value="1"/>
</dbReference>
<sequence length="515" mass="57781">MIPINLDISRFFVPVVLVAIASTICWVSASDAILVTNLRELTNVQALFKVLQDPLRAIPGPWYARFTSMVLKYKILTGQRMFYIHDLHKKYGPLVRVDSNEVSVNDLDGYREIHRIGSGFVKSEWYDLATPGIELHAFTMTQVHEHAARRKLLARPFSRSSLLANFQALVTDRAQLAVSKMKSEAMKGDCNIMKWWTLMTTDVIAQVAFGEDSRLLEAGQKTQYIDDLESIVMAWAFRGEAPLLYSLMRIVYPSFIRECDRCLRNVVDYGTTAASRARKGALQRYNVISGMIEASQAEGTSMTDFDLGSQASALIVAGSGTTAVTLTYAVWAILSHPTVKKRLEEEVCGLPDDYNDTILEKLPYLKAVITETLRLYGSAPGALPRTTPSKGIEITGKYIPPGVTVTTQSYTMHRDPSIFPDPEIFDPERFYNKDLAGSQKHAFGPFGGGTRVCLGIHLAEMELRHGITEFFRECRDFELSERTTPESMEMENYFLISPKSKRCLVKKKTVPPKVS</sequence>
<evidence type="ECO:0008006" key="10">
    <source>
        <dbReference type="Google" id="ProtNLM"/>
    </source>
</evidence>
<dbReference type="EMBL" id="KN847477">
    <property type="protein sequence ID" value="KIX06347.1"/>
    <property type="molecule type" value="Genomic_DNA"/>
</dbReference>
<dbReference type="PANTHER" id="PTHR24305:SF96">
    <property type="entry name" value="CYTOCHROME P450 MONOOXYGENASE STCB-RELATED"/>
    <property type="match status" value="1"/>
</dbReference>
<dbReference type="Gene3D" id="1.10.630.10">
    <property type="entry name" value="Cytochrome P450"/>
    <property type="match status" value="1"/>
</dbReference>
<dbReference type="InterPro" id="IPR001128">
    <property type="entry name" value="Cyt_P450"/>
</dbReference>
<organism evidence="8 9">
    <name type="scientific">Rhinocladiella mackenziei CBS 650.93</name>
    <dbReference type="NCBI Taxonomy" id="1442369"/>
    <lineage>
        <taxon>Eukaryota</taxon>
        <taxon>Fungi</taxon>
        <taxon>Dikarya</taxon>
        <taxon>Ascomycota</taxon>
        <taxon>Pezizomycotina</taxon>
        <taxon>Eurotiomycetes</taxon>
        <taxon>Chaetothyriomycetidae</taxon>
        <taxon>Chaetothyriales</taxon>
        <taxon>Herpotrichiellaceae</taxon>
        <taxon>Rhinocladiella</taxon>
    </lineage>
</organism>
<dbReference type="InterPro" id="IPR017972">
    <property type="entry name" value="Cyt_P450_CS"/>
</dbReference>
<dbReference type="GeneID" id="25292394"/>
<proteinExistence type="inferred from homology"/>
<dbReference type="AlphaFoldDB" id="A0A0D2FW15"/>
<evidence type="ECO:0000256" key="7">
    <source>
        <dbReference type="RuleBase" id="RU000461"/>
    </source>
</evidence>
<dbReference type="GO" id="GO:0020037">
    <property type="term" value="F:heme binding"/>
    <property type="evidence" value="ECO:0007669"/>
    <property type="project" value="InterPro"/>
</dbReference>
<comment type="similarity">
    <text evidence="2 7">Belongs to the cytochrome P450 family.</text>
</comment>
<dbReference type="Proteomes" id="UP000053617">
    <property type="component" value="Unassembled WGS sequence"/>
</dbReference>
<evidence type="ECO:0000256" key="3">
    <source>
        <dbReference type="ARBA" id="ARBA00022723"/>
    </source>
</evidence>
<dbReference type="STRING" id="1442369.A0A0D2FW15"/>
<dbReference type="GO" id="GO:0016705">
    <property type="term" value="F:oxidoreductase activity, acting on paired donors, with incorporation or reduction of molecular oxygen"/>
    <property type="evidence" value="ECO:0007669"/>
    <property type="project" value="InterPro"/>
</dbReference>
<accession>A0A0D2FW15</accession>
<reference evidence="8 9" key="1">
    <citation type="submission" date="2015-01" db="EMBL/GenBank/DDBJ databases">
        <title>The Genome Sequence of Rhinocladiella mackenzie CBS 650.93.</title>
        <authorList>
            <consortium name="The Broad Institute Genomics Platform"/>
            <person name="Cuomo C."/>
            <person name="de Hoog S."/>
            <person name="Gorbushina A."/>
            <person name="Stielow B."/>
            <person name="Teixiera M."/>
            <person name="Abouelleil A."/>
            <person name="Chapman S.B."/>
            <person name="Priest M."/>
            <person name="Young S.K."/>
            <person name="Wortman J."/>
            <person name="Nusbaum C."/>
            <person name="Birren B."/>
        </authorList>
    </citation>
    <scope>NUCLEOTIDE SEQUENCE [LARGE SCALE GENOMIC DNA]</scope>
    <source>
        <strain evidence="8 9">CBS 650.93</strain>
    </source>
</reference>
<evidence type="ECO:0000256" key="5">
    <source>
        <dbReference type="ARBA" id="ARBA00023004"/>
    </source>
</evidence>
<keyword evidence="9" id="KW-1185">Reference proteome</keyword>
<evidence type="ECO:0000256" key="2">
    <source>
        <dbReference type="ARBA" id="ARBA00010617"/>
    </source>
</evidence>
<dbReference type="HOGENOM" id="CLU_001570_14_2_1"/>